<evidence type="ECO:0000256" key="17">
    <source>
        <dbReference type="RuleBase" id="RU003297"/>
    </source>
</evidence>
<evidence type="ECO:0000313" key="20">
    <source>
        <dbReference type="EMBL" id="ACD77325.1"/>
    </source>
</evidence>
<evidence type="ECO:0000256" key="7">
    <source>
        <dbReference type="ARBA" id="ARBA00022660"/>
    </source>
</evidence>
<dbReference type="GO" id="GO:0003954">
    <property type="term" value="F:NADH dehydrogenase activity"/>
    <property type="evidence" value="ECO:0007669"/>
    <property type="project" value="TreeGrafter"/>
</dbReference>
<evidence type="ECO:0000256" key="4">
    <source>
        <dbReference type="ARBA" id="ARBA00012944"/>
    </source>
</evidence>
<comment type="catalytic activity">
    <reaction evidence="16 17">
        <text>a ubiquinone + NADH + 5 H(+)(in) = a ubiquinol + NAD(+) + 4 H(+)(out)</text>
        <dbReference type="Rhea" id="RHEA:29091"/>
        <dbReference type="Rhea" id="RHEA-COMP:9565"/>
        <dbReference type="Rhea" id="RHEA-COMP:9566"/>
        <dbReference type="ChEBI" id="CHEBI:15378"/>
        <dbReference type="ChEBI" id="CHEBI:16389"/>
        <dbReference type="ChEBI" id="CHEBI:17976"/>
        <dbReference type="ChEBI" id="CHEBI:57540"/>
        <dbReference type="ChEBI" id="CHEBI:57945"/>
        <dbReference type="EC" id="7.1.1.2"/>
    </reaction>
</comment>
<dbReference type="Pfam" id="PF01059">
    <property type="entry name" value="Oxidored_q5_N"/>
    <property type="match status" value="1"/>
</dbReference>
<feature type="transmembrane region" description="Helical" evidence="17">
    <location>
        <begin position="384"/>
        <end position="403"/>
    </location>
</feature>
<dbReference type="GO" id="GO:0048039">
    <property type="term" value="F:ubiquinone binding"/>
    <property type="evidence" value="ECO:0007669"/>
    <property type="project" value="TreeGrafter"/>
</dbReference>
<dbReference type="GeneID" id="8890088"/>
<dbReference type="GO" id="GO:0031966">
    <property type="term" value="C:mitochondrial membrane"/>
    <property type="evidence" value="ECO:0007669"/>
    <property type="project" value="UniProtKB-SubCell"/>
</dbReference>
<evidence type="ECO:0000256" key="10">
    <source>
        <dbReference type="ARBA" id="ARBA00022982"/>
    </source>
</evidence>
<feature type="domain" description="NADH:quinone oxidoreductase/Mrp antiporter transmembrane" evidence="18">
    <location>
        <begin position="106"/>
        <end position="390"/>
    </location>
</feature>
<evidence type="ECO:0000256" key="14">
    <source>
        <dbReference type="ARBA" id="ARBA00023128"/>
    </source>
</evidence>
<feature type="transmembrane region" description="Helical" evidence="17">
    <location>
        <begin position="113"/>
        <end position="131"/>
    </location>
</feature>
<feature type="transmembrane region" description="Helical" evidence="17">
    <location>
        <begin position="143"/>
        <end position="164"/>
    </location>
</feature>
<evidence type="ECO:0000259" key="19">
    <source>
        <dbReference type="Pfam" id="PF01059"/>
    </source>
</evidence>
<gene>
    <name evidence="20" type="primary">ND4</name>
</gene>
<dbReference type="GO" id="GO:0015990">
    <property type="term" value="P:electron transport coupled proton transport"/>
    <property type="evidence" value="ECO:0007669"/>
    <property type="project" value="TreeGrafter"/>
</dbReference>
<evidence type="ECO:0000256" key="6">
    <source>
        <dbReference type="ARBA" id="ARBA00022448"/>
    </source>
</evidence>
<dbReference type="GO" id="GO:0008137">
    <property type="term" value="F:NADH dehydrogenase (ubiquinone) activity"/>
    <property type="evidence" value="ECO:0007669"/>
    <property type="project" value="UniProtKB-UniRule"/>
</dbReference>
<dbReference type="InterPro" id="IPR003918">
    <property type="entry name" value="NADH_UbQ_OxRdtase"/>
</dbReference>
<evidence type="ECO:0000256" key="1">
    <source>
        <dbReference type="ARBA" id="ARBA00003257"/>
    </source>
</evidence>
<evidence type="ECO:0000256" key="15">
    <source>
        <dbReference type="ARBA" id="ARBA00023136"/>
    </source>
</evidence>
<evidence type="ECO:0000256" key="2">
    <source>
        <dbReference type="ARBA" id="ARBA00004225"/>
    </source>
</evidence>
<comment type="similarity">
    <text evidence="3 17">Belongs to the complex I subunit 4 family.</text>
</comment>
<sequence>MLKIIYMTTMLIPTTLMLKPKMLYLISTTYSFLLALISLSYFEPSSNSYLYLDSTSTPLFILSYWLLPLTMMASQYAMIKEPIQRQRTFLMMLTLLQLFISLTFMAYNLTMMYIMFEATLIPTLIIITRWGQQAERLTAGTYFMLYTMTTSMPLLIMILFLNNLSNTPTMFIPMTMPTNPSTELMFWLACLTAFLAKMPIYGLHLWLPKAHVEAPIAGSMVLAAILLKLGGYGIIRIMQILPMTKTDMFLPFIILALWGATLASLTCLQQTDLKSLIAYSSISHMGLIIAAIMIQTQWSLSGAMALMIAHGFTSSTLFCLANIMYERTKTRIMILTRGFHNILPMITVWWLLSNLMNIAMPPTMNFTGELMIASSLFNWCPTTIIIMGLLMLITASYSLHMFLSTQMGTPMLNSHTTPTHQREHLLITLHIIPLMLVSLKPELVM</sequence>
<keyword evidence="10 17" id="KW-0249">Electron transport</keyword>
<proteinExistence type="inferred from homology"/>
<dbReference type="Pfam" id="PF00361">
    <property type="entry name" value="Proton_antipo_M"/>
    <property type="match status" value="1"/>
</dbReference>
<evidence type="ECO:0000256" key="13">
    <source>
        <dbReference type="ARBA" id="ARBA00023075"/>
    </source>
</evidence>
<reference evidence="20" key="1">
    <citation type="journal article" date="2009" name="Mol. Phylogenet. Evol.">
        <title>Vicariance and dispersal form a ring distribution in nightsnakes around the Gulf of California.</title>
        <authorList>
            <person name="Mulcahy D.G."/>
            <person name="Macey J.R."/>
        </authorList>
    </citation>
    <scope>NUCLEOTIDE SEQUENCE</scope>
</reference>
<evidence type="ECO:0000256" key="12">
    <source>
        <dbReference type="ARBA" id="ARBA00023027"/>
    </source>
</evidence>
<dbReference type="GO" id="GO:0042773">
    <property type="term" value="P:ATP synthesis coupled electron transport"/>
    <property type="evidence" value="ECO:0007669"/>
    <property type="project" value="InterPro"/>
</dbReference>
<feature type="transmembrane region" description="Helical" evidence="17">
    <location>
        <begin position="88"/>
        <end position="107"/>
    </location>
</feature>
<name>C5H4U8_PSEUZ</name>
<dbReference type="AlphaFoldDB" id="C5H4U8"/>
<dbReference type="EMBL" id="EU728579">
    <property type="protein sequence ID" value="ACD77325.1"/>
    <property type="molecule type" value="Genomic_DNA"/>
</dbReference>
<evidence type="ECO:0000259" key="18">
    <source>
        <dbReference type="Pfam" id="PF00361"/>
    </source>
</evidence>
<dbReference type="EC" id="7.1.1.2" evidence="4 17"/>
<evidence type="ECO:0000256" key="5">
    <source>
        <dbReference type="ARBA" id="ARBA00021006"/>
    </source>
</evidence>
<feature type="transmembrane region" description="Helical" evidence="17">
    <location>
        <begin position="21"/>
        <end position="42"/>
    </location>
</feature>
<organism evidence="20">
    <name type="scientific">Pseudoleptodeira latifasciata</name>
    <name type="common">False cat-eyed snake</name>
    <dbReference type="NCBI Taxonomy" id="427734"/>
    <lineage>
        <taxon>Eukaryota</taxon>
        <taxon>Metazoa</taxon>
        <taxon>Chordata</taxon>
        <taxon>Craniata</taxon>
        <taxon>Vertebrata</taxon>
        <taxon>Euteleostomi</taxon>
        <taxon>Lepidosauria</taxon>
        <taxon>Squamata</taxon>
        <taxon>Bifurcata</taxon>
        <taxon>Unidentata</taxon>
        <taxon>Episquamata</taxon>
        <taxon>Toxicofera</taxon>
        <taxon>Serpentes</taxon>
        <taxon>Colubroidea</taxon>
        <taxon>Dipsadidae</taxon>
        <taxon>Pseudoleptodeira</taxon>
    </lineage>
</organism>
<comment type="function">
    <text evidence="17">Core subunit of the mitochondrial membrane respiratory chain NADH dehydrogenase (Complex I) which catalyzes electron transfer from NADH through the respiratory chain, using ubiquinone as an electron acceptor. Essential for the catalytic activity and assembly of complex I.</text>
</comment>
<evidence type="ECO:0000256" key="16">
    <source>
        <dbReference type="ARBA" id="ARBA00049551"/>
    </source>
</evidence>
<comment type="function">
    <text evidence="1">Core subunit of the mitochondrial membrane respiratory chain NADH dehydrogenase (Complex I) that is believed to belong to the minimal assembly required for catalysis. Complex I functions in the transfer of electrons from NADH to the respiratory chain. The immediate electron acceptor for the enzyme is believed to be ubiquinone.</text>
</comment>
<keyword evidence="12 17" id="KW-0520">NAD</keyword>
<dbReference type="PANTHER" id="PTHR43507:SF20">
    <property type="entry name" value="NADH-UBIQUINONE OXIDOREDUCTASE CHAIN 4"/>
    <property type="match status" value="1"/>
</dbReference>
<keyword evidence="13 17" id="KW-0830">Ubiquinone</keyword>
<protein>
    <recommendedName>
        <fullName evidence="5 17">NADH-ubiquinone oxidoreductase chain 4</fullName>
        <ecNumber evidence="4 17">7.1.1.2</ecNumber>
    </recommendedName>
</protein>
<keyword evidence="6 17" id="KW-0813">Transport</keyword>
<comment type="subcellular location">
    <subcellularLocation>
        <location evidence="2 17">Mitochondrion membrane</location>
        <topology evidence="2 17">Multi-pass membrane protein</topology>
    </subcellularLocation>
</comment>
<dbReference type="CTD" id="4538"/>
<keyword evidence="9" id="KW-1278">Translocase</keyword>
<feature type="transmembrane region" description="Helical" evidence="17">
    <location>
        <begin position="184"/>
        <end position="207"/>
    </location>
</feature>
<keyword evidence="8 17" id="KW-0812">Transmembrane</keyword>
<dbReference type="InterPro" id="IPR010227">
    <property type="entry name" value="NADH_Q_OxRdtase_chainM/4"/>
</dbReference>
<feature type="transmembrane region" description="Helical" evidence="17">
    <location>
        <begin position="219"/>
        <end position="242"/>
    </location>
</feature>
<accession>C5H4U8</accession>
<evidence type="ECO:0000256" key="11">
    <source>
        <dbReference type="ARBA" id="ARBA00022989"/>
    </source>
</evidence>
<feature type="transmembrane region" description="Helical" evidence="17">
    <location>
        <begin position="342"/>
        <end position="364"/>
    </location>
</feature>
<dbReference type="InterPro" id="IPR000260">
    <property type="entry name" value="NADH4_N"/>
</dbReference>
<evidence type="ECO:0000256" key="9">
    <source>
        <dbReference type="ARBA" id="ARBA00022967"/>
    </source>
</evidence>
<dbReference type="NCBIfam" id="TIGR01972">
    <property type="entry name" value="NDH_I_M"/>
    <property type="match status" value="1"/>
</dbReference>
<keyword evidence="11 17" id="KW-1133">Transmembrane helix</keyword>
<keyword evidence="14 17" id="KW-0496">Mitochondrion</keyword>
<keyword evidence="15 17" id="KW-0472">Membrane</keyword>
<dbReference type="RefSeq" id="YP_003540756.1">
    <property type="nucleotide sequence ID" value="NC_013981.1"/>
</dbReference>
<feature type="domain" description="NADH:ubiquinone oxidoreductase chain 4 N-terminal" evidence="19">
    <location>
        <begin position="1"/>
        <end position="103"/>
    </location>
</feature>
<feature type="transmembrane region" description="Helical" evidence="17">
    <location>
        <begin position="275"/>
        <end position="294"/>
    </location>
</feature>
<dbReference type="PRINTS" id="PR01437">
    <property type="entry name" value="NUOXDRDTASE4"/>
</dbReference>
<evidence type="ECO:0000256" key="3">
    <source>
        <dbReference type="ARBA" id="ARBA00009025"/>
    </source>
</evidence>
<feature type="transmembrane region" description="Helical" evidence="17">
    <location>
        <begin position="300"/>
        <end position="321"/>
    </location>
</feature>
<geneLocation type="mitochondrion" evidence="20"/>
<evidence type="ECO:0000256" key="8">
    <source>
        <dbReference type="ARBA" id="ARBA00022692"/>
    </source>
</evidence>
<dbReference type="PANTHER" id="PTHR43507">
    <property type="entry name" value="NADH-UBIQUINONE OXIDOREDUCTASE CHAIN 4"/>
    <property type="match status" value="1"/>
</dbReference>
<keyword evidence="7 17" id="KW-0679">Respiratory chain</keyword>
<dbReference type="InterPro" id="IPR001750">
    <property type="entry name" value="ND/Mrp_TM"/>
</dbReference>
<feature type="transmembrane region" description="Helical" evidence="17">
    <location>
        <begin position="248"/>
        <end position="268"/>
    </location>
</feature>